<dbReference type="EMBL" id="VSRR010061735">
    <property type="protein sequence ID" value="MPC83167.1"/>
    <property type="molecule type" value="Genomic_DNA"/>
</dbReference>
<sequence length="92" mass="10317">MSPYVFVDTISWPEVTQLSVNFHGSLLNAVPTRSTEVQKEAYDARCHDSGPEDFLRRVPCPKNQLCPDEDNPTHVVSGTQLTYAVQDINSPR</sequence>
<organism evidence="1 2">
    <name type="scientific">Portunus trituberculatus</name>
    <name type="common">Swimming crab</name>
    <name type="synonym">Neptunus trituberculatus</name>
    <dbReference type="NCBI Taxonomy" id="210409"/>
    <lineage>
        <taxon>Eukaryota</taxon>
        <taxon>Metazoa</taxon>
        <taxon>Ecdysozoa</taxon>
        <taxon>Arthropoda</taxon>
        <taxon>Crustacea</taxon>
        <taxon>Multicrustacea</taxon>
        <taxon>Malacostraca</taxon>
        <taxon>Eumalacostraca</taxon>
        <taxon>Eucarida</taxon>
        <taxon>Decapoda</taxon>
        <taxon>Pleocyemata</taxon>
        <taxon>Brachyura</taxon>
        <taxon>Eubrachyura</taxon>
        <taxon>Portunoidea</taxon>
        <taxon>Portunidae</taxon>
        <taxon>Portuninae</taxon>
        <taxon>Portunus</taxon>
    </lineage>
</organism>
<comment type="caution">
    <text evidence="1">The sequence shown here is derived from an EMBL/GenBank/DDBJ whole genome shotgun (WGS) entry which is preliminary data.</text>
</comment>
<dbReference type="OrthoDB" id="45670at2759"/>
<proteinExistence type="predicted"/>
<name>A0A5B7IN51_PORTR</name>
<protein>
    <submittedName>
        <fullName evidence="1">Uncharacterized protein</fullName>
    </submittedName>
</protein>
<dbReference type="AlphaFoldDB" id="A0A5B7IN51"/>
<evidence type="ECO:0000313" key="2">
    <source>
        <dbReference type="Proteomes" id="UP000324222"/>
    </source>
</evidence>
<keyword evidence="2" id="KW-1185">Reference proteome</keyword>
<accession>A0A5B7IN51</accession>
<evidence type="ECO:0000313" key="1">
    <source>
        <dbReference type="EMBL" id="MPC83167.1"/>
    </source>
</evidence>
<dbReference type="Proteomes" id="UP000324222">
    <property type="component" value="Unassembled WGS sequence"/>
</dbReference>
<reference evidence="1 2" key="1">
    <citation type="submission" date="2019-05" db="EMBL/GenBank/DDBJ databases">
        <title>Another draft genome of Portunus trituberculatus and its Hox gene families provides insights of decapod evolution.</title>
        <authorList>
            <person name="Jeong J.-H."/>
            <person name="Song I."/>
            <person name="Kim S."/>
            <person name="Choi T."/>
            <person name="Kim D."/>
            <person name="Ryu S."/>
            <person name="Kim W."/>
        </authorList>
    </citation>
    <scope>NUCLEOTIDE SEQUENCE [LARGE SCALE GENOMIC DNA]</scope>
    <source>
        <tissue evidence="1">Muscle</tissue>
    </source>
</reference>
<gene>
    <name evidence="1" type="ORF">E2C01_077863</name>
</gene>